<evidence type="ECO:0000256" key="1">
    <source>
        <dbReference type="ARBA" id="ARBA00022801"/>
    </source>
</evidence>
<protein>
    <recommendedName>
        <fullName evidence="2">Nudix hydrolase domain-containing protein</fullName>
    </recommendedName>
</protein>
<dbReference type="SUPFAM" id="SSF55811">
    <property type="entry name" value="Nudix"/>
    <property type="match status" value="1"/>
</dbReference>
<dbReference type="AlphaFoldDB" id="A0A292PIS3"/>
<accession>A0A292PIS3</accession>
<dbReference type="PROSITE" id="PS51462">
    <property type="entry name" value="NUDIX"/>
    <property type="match status" value="1"/>
</dbReference>
<dbReference type="Gene3D" id="3.90.79.10">
    <property type="entry name" value="Nucleoside Triphosphate Pyrophosphohydrolase"/>
    <property type="match status" value="1"/>
</dbReference>
<dbReference type="InterPro" id="IPR015797">
    <property type="entry name" value="NUDIX_hydrolase-like_dom_sf"/>
</dbReference>
<feature type="domain" description="Nudix hydrolase" evidence="2">
    <location>
        <begin position="47"/>
        <end position="209"/>
    </location>
</feature>
<dbReference type="GO" id="GO:0005634">
    <property type="term" value="C:nucleus"/>
    <property type="evidence" value="ECO:0007669"/>
    <property type="project" value="TreeGrafter"/>
</dbReference>
<dbReference type="InterPro" id="IPR000086">
    <property type="entry name" value="NUDIX_hydrolase_dom"/>
</dbReference>
<reference evidence="3" key="1">
    <citation type="submission" date="2015-10" db="EMBL/GenBank/DDBJ databases">
        <authorList>
            <person name="Regsiter A."/>
            <person name="william w."/>
        </authorList>
    </citation>
    <scope>NUCLEOTIDE SEQUENCE</scope>
    <source>
        <strain evidence="3">Montdore</strain>
    </source>
</reference>
<dbReference type="GO" id="GO:0047631">
    <property type="term" value="F:ADP-ribose diphosphatase activity"/>
    <property type="evidence" value="ECO:0007669"/>
    <property type="project" value="TreeGrafter"/>
</dbReference>
<dbReference type="PROSITE" id="PS00893">
    <property type="entry name" value="NUDIX_BOX"/>
    <property type="match status" value="1"/>
</dbReference>
<dbReference type="PANTHER" id="PTHR11839">
    <property type="entry name" value="UDP/ADP-SUGAR PYROPHOSPHATASE"/>
    <property type="match status" value="1"/>
</dbReference>
<dbReference type="Pfam" id="PF00293">
    <property type="entry name" value="NUDIX"/>
    <property type="match status" value="1"/>
</dbReference>
<sequence length="226" mass="25523">MSEIISREPLTIRDAKWVRLVKTTYLDPNGVERTWESSERCTRPAGVDFDGVGIIAILEKPGAPPELLLQKQYRPPIGKTCIEIPAGLVDAAESPEECAARELFEETGYHGVVMAAEDAEEKSCLMFNDPGWCFTTPRYSGPPADQGEGMCNTNLHFVHVKIDLTDERNQNPKQQLEENEFIEVFTVPLKDLYKECRRLEKEGYGIDARVGSLAEGFEVARKWRFL</sequence>
<gene>
    <name evidence="3" type="ORF">GSTUAT00008449001</name>
</gene>
<dbReference type="EMBL" id="LN891208">
    <property type="protein sequence ID" value="CUS07432.1"/>
    <property type="molecule type" value="Genomic_DNA"/>
</dbReference>
<keyword evidence="1" id="KW-0378">Hydrolase</keyword>
<evidence type="ECO:0000313" key="4">
    <source>
        <dbReference type="Proteomes" id="UP001412239"/>
    </source>
</evidence>
<dbReference type="GO" id="GO:0005829">
    <property type="term" value="C:cytosol"/>
    <property type="evidence" value="ECO:0007669"/>
    <property type="project" value="TreeGrafter"/>
</dbReference>
<evidence type="ECO:0000259" key="2">
    <source>
        <dbReference type="PROSITE" id="PS51462"/>
    </source>
</evidence>
<dbReference type="GO" id="GO:0006753">
    <property type="term" value="P:nucleoside phosphate metabolic process"/>
    <property type="evidence" value="ECO:0007669"/>
    <property type="project" value="TreeGrafter"/>
</dbReference>
<keyword evidence="4" id="KW-1185">Reference proteome</keyword>
<name>A0A292PIS3_9PEZI</name>
<dbReference type="PANTHER" id="PTHR11839:SF1">
    <property type="entry name" value="ADP-SUGAR PYROPHOSPHATASE"/>
    <property type="match status" value="1"/>
</dbReference>
<dbReference type="CDD" id="cd18888">
    <property type="entry name" value="NUDIX_ADPRase_Nudt5"/>
    <property type="match status" value="1"/>
</dbReference>
<dbReference type="Proteomes" id="UP001412239">
    <property type="component" value="Unassembled WGS sequence"/>
</dbReference>
<evidence type="ECO:0000313" key="3">
    <source>
        <dbReference type="EMBL" id="CUS07432.1"/>
    </source>
</evidence>
<proteinExistence type="predicted"/>
<dbReference type="InterPro" id="IPR020084">
    <property type="entry name" value="NUDIX_hydrolase_CS"/>
</dbReference>
<organism evidence="3 4">
    <name type="scientific">Tuber aestivum</name>
    <name type="common">summer truffle</name>
    <dbReference type="NCBI Taxonomy" id="59557"/>
    <lineage>
        <taxon>Eukaryota</taxon>
        <taxon>Fungi</taxon>
        <taxon>Dikarya</taxon>
        <taxon>Ascomycota</taxon>
        <taxon>Pezizomycotina</taxon>
        <taxon>Pezizomycetes</taxon>
        <taxon>Pezizales</taxon>
        <taxon>Tuberaceae</taxon>
        <taxon>Tuber</taxon>
    </lineage>
</organism>
<dbReference type="GO" id="GO:0019693">
    <property type="term" value="P:ribose phosphate metabolic process"/>
    <property type="evidence" value="ECO:0007669"/>
    <property type="project" value="TreeGrafter"/>
</dbReference>